<reference evidence="1 2" key="1">
    <citation type="submission" date="2019-02" db="EMBL/GenBank/DDBJ databases">
        <title>Deep-cultivation of Planctomycetes and their phenomic and genomic characterization uncovers novel biology.</title>
        <authorList>
            <person name="Wiegand S."/>
            <person name="Jogler M."/>
            <person name="Boedeker C."/>
            <person name="Pinto D."/>
            <person name="Vollmers J."/>
            <person name="Rivas-Marin E."/>
            <person name="Kohn T."/>
            <person name="Peeters S.H."/>
            <person name="Heuer A."/>
            <person name="Rast P."/>
            <person name="Oberbeckmann S."/>
            <person name="Bunk B."/>
            <person name="Jeske O."/>
            <person name="Meyerdierks A."/>
            <person name="Storesund J.E."/>
            <person name="Kallscheuer N."/>
            <person name="Luecker S."/>
            <person name="Lage O.M."/>
            <person name="Pohl T."/>
            <person name="Merkel B.J."/>
            <person name="Hornburger P."/>
            <person name="Mueller R.-W."/>
            <person name="Bruemmer F."/>
            <person name="Labrenz M."/>
            <person name="Spormann A.M."/>
            <person name="Op den Camp H."/>
            <person name="Overmann J."/>
            <person name="Amann R."/>
            <person name="Jetten M.S.M."/>
            <person name="Mascher T."/>
            <person name="Medema M.H."/>
            <person name="Devos D.P."/>
            <person name="Kaster A.-K."/>
            <person name="Ovreas L."/>
            <person name="Rohde M."/>
            <person name="Galperin M.Y."/>
            <person name="Jogler C."/>
        </authorList>
    </citation>
    <scope>NUCLEOTIDE SEQUENCE [LARGE SCALE GENOMIC DNA]</scope>
    <source>
        <strain evidence="1 2">HG66A1</strain>
    </source>
</reference>
<keyword evidence="2" id="KW-1185">Reference proteome</keyword>
<dbReference type="AlphaFoldDB" id="A0A517PTF6"/>
<organism evidence="1 2">
    <name type="scientific">Gimesia chilikensis</name>
    <dbReference type="NCBI Taxonomy" id="2605989"/>
    <lineage>
        <taxon>Bacteria</taxon>
        <taxon>Pseudomonadati</taxon>
        <taxon>Planctomycetota</taxon>
        <taxon>Planctomycetia</taxon>
        <taxon>Planctomycetales</taxon>
        <taxon>Planctomycetaceae</taxon>
        <taxon>Gimesia</taxon>
    </lineage>
</organism>
<dbReference type="EMBL" id="CP036266">
    <property type="protein sequence ID" value="QDT22657.1"/>
    <property type="molecule type" value="Genomic_DNA"/>
</dbReference>
<dbReference type="OrthoDB" id="8402552at2"/>
<evidence type="ECO:0000313" key="2">
    <source>
        <dbReference type="Proteomes" id="UP000320421"/>
    </source>
</evidence>
<gene>
    <name evidence="1" type="ORF">HG66A1_44650</name>
</gene>
<proteinExistence type="predicted"/>
<accession>A0A517PTF6</accession>
<protein>
    <recommendedName>
        <fullName evidence="3">Limonene hydroxylase</fullName>
    </recommendedName>
</protein>
<dbReference type="Proteomes" id="UP000320421">
    <property type="component" value="Chromosome"/>
</dbReference>
<evidence type="ECO:0008006" key="3">
    <source>
        <dbReference type="Google" id="ProtNLM"/>
    </source>
</evidence>
<name>A0A517PTF6_9PLAN</name>
<dbReference type="RefSeq" id="WP_145188873.1">
    <property type="nucleotide sequence ID" value="NZ_CP036266.1"/>
</dbReference>
<sequence>MVAFDQNSGEKDDDARELPETLPWDVRPSIYDHLCLHIVSGQPGLVEAGYQLPDEERVNEDLELRWAAGALDGVMTHHTGGSDSDERVEKTIWLLLTCCEEPTAINKYRLYQHIVEEHIVALIDAVITRLLNEPQLKHDRLYELAHSFATETTDRETVKFGIALLGLYQVEENSELFHILGRHDEFTLFCAVALTNVADDSEQALWELAQNVFGWGRIHIVERLAETENEEIRDWLLREGFHNSVLTEYLAYICAHTGGLLTALHNSTQDRELLTAAGELIEALINGGPAEDMDDYDDGAAVVELYLQQIEEAPVTLDDFLHIRAIQLYLSNQEADWDVRSERGWSRECRQGLEVACKRILERPEWETRVRQGLESEDDYEFFQANQAARVLKLPTWDYHWDRLQEQPDDAGRWFHLLLVCEEPQLTQVLDFAEQQLDLDRIASGPGDAPGVGDDFKQHGCLDYILQELRRFPGQGKTLIEAGLKSPVIRNRKMAVAALATWRDASQRCELLKQVVEIEPDGHLQQQMQKLIDGQPLEE</sequence>
<evidence type="ECO:0000313" key="1">
    <source>
        <dbReference type="EMBL" id="QDT22657.1"/>
    </source>
</evidence>